<keyword evidence="5" id="KW-1185">Reference proteome</keyword>
<organism evidence="4 5">
    <name type="scientific">Trichomalopsis sarcophagae</name>
    <dbReference type="NCBI Taxonomy" id="543379"/>
    <lineage>
        <taxon>Eukaryota</taxon>
        <taxon>Metazoa</taxon>
        <taxon>Ecdysozoa</taxon>
        <taxon>Arthropoda</taxon>
        <taxon>Hexapoda</taxon>
        <taxon>Insecta</taxon>
        <taxon>Pterygota</taxon>
        <taxon>Neoptera</taxon>
        <taxon>Endopterygota</taxon>
        <taxon>Hymenoptera</taxon>
        <taxon>Apocrita</taxon>
        <taxon>Proctotrupomorpha</taxon>
        <taxon>Chalcidoidea</taxon>
        <taxon>Pteromalidae</taxon>
        <taxon>Pteromalinae</taxon>
        <taxon>Trichomalopsis</taxon>
    </lineage>
</organism>
<dbReference type="Gene3D" id="1.25.40.20">
    <property type="entry name" value="Ankyrin repeat-containing domain"/>
    <property type="match status" value="2"/>
</dbReference>
<evidence type="ECO:0000256" key="1">
    <source>
        <dbReference type="ARBA" id="ARBA00022737"/>
    </source>
</evidence>
<keyword evidence="2 3" id="KW-0040">ANK repeat</keyword>
<dbReference type="Pfam" id="PF12796">
    <property type="entry name" value="Ank_2"/>
    <property type="match status" value="1"/>
</dbReference>
<proteinExistence type="predicted"/>
<dbReference type="PROSITE" id="PS50297">
    <property type="entry name" value="ANK_REP_REGION"/>
    <property type="match status" value="2"/>
</dbReference>
<gene>
    <name evidence="4" type="ORF">TSAR_008920</name>
</gene>
<accession>A0A232F195</accession>
<reference evidence="4 5" key="1">
    <citation type="journal article" date="2017" name="Curr. Biol.">
        <title>The Evolution of Venom by Co-option of Single-Copy Genes.</title>
        <authorList>
            <person name="Martinson E.O."/>
            <person name="Mrinalini"/>
            <person name="Kelkar Y.D."/>
            <person name="Chang C.H."/>
            <person name="Werren J.H."/>
        </authorList>
    </citation>
    <scope>NUCLEOTIDE SEQUENCE [LARGE SCALE GENOMIC DNA]</scope>
    <source>
        <strain evidence="4 5">Alberta</strain>
        <tissue evidence="4">Whole body</tissue>
    </source>
</reference>
<evidence type="ECO:0000313" key="4">
    <source>
        <dbReference type="EMBL" id="OXU24227.1"/>
    </source>
</evidence>
<feature type="repeat" description="ANK" evidence="3">
    <location>
        <begin position="86"/>
        <end position="118"/>
    </location>
</feature>
<sequence length="472" mass="54913">MLQELVQQIEDDEDFVFDLYQRIKKGYPNLLEKAYVELLDSELSKEDIAKEFDNAGIDFALIVGLDDIELIRIMIKKGINLNSEEEEFKALNVACHRLHYDMVQLLLQNGAAVNVSDIDDQTPLEAVYDSIADEEYVLSVEDDDQDIDFKLTELLVSYGAKLDFDGVIDTYVLEKAMLFANVETVKLLVNEANGDLKVRYNGGCSTLHTAVHSNRRSMLEYVIEVFKRDKLDMNPQNNLDSDTPLHLASFSAQNFDSIAMLLEAGADFRIKNNERLTPFDMLLRGLPDETLAWIYYDHGFDILDCNEVLLDELWRSKSPWMWILIIELAKRKMMGAQFSHKKAKVFKWFDKLRYAEKCTEQLQIMQNTKFYENVTFWDIIIADQHKLKEYANNFDLLREFFAKKCNKSFSLYCTHTRSKLFALLPLSVQIDLATPVVCAAMKMPTMYEVMRYEVMPYMNGYDLRRQLYCCFN</sequence>
<dbReference type="SMART" id="SM00248">
    <property type="entry name" value="ANK"/>
    <property type="match status" value="5"/>
</dbReference>
<dbReference type="AlphaFoldDB" id="A0A232F195"/>
<dbReference type="InterPro" id="IPR036770">
    <property type="entry name" value="Ankyrin_rpt-contain_sf"/>
</dbReference>
<evidence type="ECO:0000313" key="5">
    <source>
        <dbReference type="Proteomes" id="UP000215335"/>
    </source>
</evidence>
<keyword evidence="1" id="KW-0677">Repeat</keyword>
<dbReference type="SUPFAM" id="SSF48403">
    <property type="entry name" value="Ankyrin repeat"/>
    <property type="match status" value="1"/>
</dbReference>
<evidence type="ECO:0000256" key="2">
    <source>
        <dbReference type="ARBA" id="ARBA00023043"/>
    </source>
</evidence>
<evidence type="ECO:0000256" key="3">
    <source>
        <dbReference type="PROSITE-ProRule" id="PRU00023"/>
    </source>
</evidence>
<protein>
    <submittedName>
        <fullName evidence="4">Uncharacterized protein</fullName>
    </submittedName>
</protein>
<name>A0A232F195_9HYME</name>
<dbReference type="Proteomes" id="UP000215335">
    <property type="component" value="Unassembled WGS sequence"/>
</dbReference>
<feature type="repeat" description="ANK" evidence="3">
    <location>
        <begin position="240"/>
        <end position="273"/>
    </location>
</feature>
<dbReference type="Pfam" id="PF13857">
    <property type="entry name" value="Ank_5"/>
    <property type="match status" value="1"/>
</dbReference>
<dbReference type="STRING" id="543379.A0A232F195"/>
<dbReference type="InterPro" id="IPR002110">
    <property type="entry name" value="Ankyrin_rpt"/>
</dbReference>
<dbReference type="PROSITE" id="PS50088">
    <property type="entry name" value="ANK_REPEAT"/>
    <property type="match status" value="2"/>
</dbReference>
<comment type="caution">
    <text evidence="4">The sequence shown here is derived from an EMBL/GenBank/DDBJ whole genome shotgun (WGS) entry which is preliminary data.</text>
</comment>
<dbReference type="PANTHER" id="PTHR24198">
    <property type="entry name" value="ANKYRIN REPEAT AND PROTEIN KINASE DOMAIN-CONTAINING PROTEIN"/>
    <property type="match status" value="1"/>
</dbReference>
<dbReference type="PANTHER" id="PTHR24198:SF165">
    <property type="entry name" value="ANKYRIN REPEAT-CONTAINING PROTEIN-RELATED"/>
    <property type="match status" value="1"/>
</dbReference>
<dbReference type="EMBL" id="NNAY01001366">
    <property type="protein sequence ID" value="OXU24227.1"/>
    <property type="molecule type" value="Genomic_DNA"/>
</dbReference>